<dbReference type="Proteomes" id="UP000383932">
    <property type="component" value="Unassembled WGS sequence"/>
</dbReference>
<proteinExistence type="predicted"/>
<keyword evidence="2" id="KW-1185">Reference proteome</keyword>
<accession>A0A5N5QM26</accession>
<protein>
    <submittedName>
        <fullName evidence="1">Uncharacterized protein</fullName>
    </submittedName>
</protein>
<dbReference type="OrthoDB" id="10457271at2759"/>
<comment type="caution">
    <text evidence="1">The sequence shown here is derived from an EMBL/GenBank/DDBJ whole genome shotgun (WGS) entry which is preliminary data.</text>
</comment>
<dbReference type="AlphaFoldDB" id="A0A5N5QM26"/>
<name>A0A5N5QM26_9AGAM</name>
<organism evidence="1 2">
    <name type="scientific">Ceratobasidium theobromae</name>
    <dbReference type="NCBI Taxonomy" id="1582974"/>
    <lineage>
        <taxon>Eukaryota</taxon>
        <taxon>Fungi</taxon>
        <taxon>Dikarya</taxon>
        <taxon>Basidiomycota</taxon>
        <taxon>Agaricomycotina</taxon>
        <taxon>Agaricomycetes</taxon>
        <taxon>Cantharellales</taxon>
        <taxon>Ceratobasidiaceae</taxon>
        <taxon>Ceratobasidium</taxon>
    </lineage>
</organism>
<evidence type="ECO:0000313" key="1">
    <source>
        <dbReference type="EMBL" id="KAB5592729.1"/>
    </source>
</evidence>
<reference evidence="1 2" key="1">
    <citation type="journal article" date="2019" name="Fungal Biol. Biotechnol.">
        <title>Draft genome sequence of fastidious pathogen Ceratobasidium theobromae, which causes vascular-streak dieback in Theobroma cacao.</title>
        <authorList>
            <person name="Ali S.S."/>
            <person name="Asman A."/>
            <person name="Shao J."/>
            <person name="Firmansyah A.P."/>
            <person name="Susilo A.W."/>
            <person name="Rosmana A."/>
            <person name="McMahon P."/>
            <person name="Junaid M."/>
            <person name="Guest D."/>
            <person name="Kheng T.Y."/>
            <person name="Meinhardt L.W."/>
            <person name="Bailey B.A."/>
        </authorList>
    </citation>
    <scope>NUCLEOTIDE SEQUENCE [LARGE SCALE GENOMIC DNA]</scope>
    <source>
        <strain evidence="1 2">CT2</strain>
    </source>
</reference>
<sequence length="286" mass="32039">MVSHAQNIACQLLSQLNSIGREECESVELVLGLMLTFNINTEMSVVTLDDLELSQSLLPQLTKLAAHFDPVYGTEKPLHMININHMLTTIVKSLVSHWSSHERSELHATMYAARLFLHSDLENIKDVVSKWARSHPNGASRDSKYHIGSWEYLCRPISRPTARVIVPPKSSLSLHTAPRQSQLGSPLRPLPVRRSTAPAEFPATEKLFHADQGVKLSQIIEALELDLDLEEDLEFPRSSISGDSNFTSPEFDQTSFCLSPDSDWDAHFDYFGLKSSEPAWASSDED</sequence>
<evidence type="ECO:0000313" key="2">
    <source>
        <dbReference type="Proteomes" id="UP000383932"/>
    </source>
</evidence>
<dbReference type="EMBL" id="SSOP01000055">
    <property type="protein sequence ID" value="KAB5592729.1"/>
    <property type="molecule type" value="Genomic_DNA"/>
</dbReference>
<gene>
    <name evidence="1" type="ORF">CTheo_3797</name>
</gene>